<dbReference type="InterPro" id="IPR011613">
    <property type="entry name" value="GH15-like"/>
</dbReference>
<dbReference type="STRING" id="1531966.A0A0A1STJ8"/>
<dbReference type="InterPro" id="IPR012341">
    <property type="entry name" value="6hp_glycosidase-like_sf"/>
</dbReference>
<dbReference type="CDD" id="cd05811">
    <property type="entry name" value="CBM20_glucoamylase"/>
    <property type="match status" value="1"/>
</dbReference>
<dbReference type="SUPFAM" id="SSF49452">
    <property type="entry name" value="Starch-binding domain-like"/>
    <property type="match status" value="1"/>
</dbReference>
<gene>
    <name evidence="14" type="ORF">VHEMI03788</name>
</gene>
<dbReference type="PANTHER" id="PTHR31616">
    <property type="entry name" value="TREHALASE"/>
    <property type="match status" value="1"/>
</dbReference>
<evidence type="ECO:0000256" key="12">
    <source>
        <dbReference type="SAM" id="MobiDB-lite"/>
    </source>
</evidence>
<feature type="domain" description="CBM20" evidence="13">
    <location>
        <begin position="497"/>
        <end position="604"/>
    </location>
</feature>
<dbReference type="PIRSF" id="PIRSF001031">
    <property type="entry name" value="Glu-a-glcsd_SBD"/>
    <property type="match status" value="1"/>
</dbReference>
<evidence type="ECO:0000256" key="9">
    <source>
        <dbReference type="PIRNR" id="PIRNR001031"/>
    </source>
</evidence>
<dbReference type="PRINTS" id="PR00736">
    <property type="entry name" value="GLHYDRLASE15"/>
</dbReference>
<protein>
    <recommendedName>
        <fullName evidence="9">Glucoamylase</fullName>
        <ecNumber evidence="9">3.2.1.3</ecNumber>
    </recommendedName>
    <alternativeName>
        <fullName evidence="9">1,4-alpha-D-glucan glucohydrolase</fullName>
    </alternativeName>
    <alternativeName>
        <fullName evidence="9">Glucan 1,4-alpha-glucosidase</fullName>
    </alternativeName>
</protein>
<dbReference type="InterPro" id="IPR046966">
    <property type="entry name" value="Glucoamylase_active_site"/>
</dbReference>
<reference evidence="14 15" key="1">
    <citation type="journal article" date="2015" name="Genome Announc.">
        <title>Draft Genome Sequence and Gene Annotation of the Entomopathogenic Fungus Verticillium hemipterigenum.</title>
        <authorList>
            <person name="Horn F."/>
            <person name="Habel A."/>
            <person name="Scharf D.H."/>
            <person name="Dworschak J."/>
            <person name="Brakhage A.A."/>
            <person name="Guthke R."/>
            <person name="Hertweck C."/>
            <person name="Linde J."/>
        </authorList>
    </citation>
    <scope>NUCLEOTIDE SEQUENCE [LARGE SCALE GENOMIC DNA]</scope>
</reference>
<evidence type="ECO:0000256" key="1">
    <source>
        <dbReference type="ARBA" id="ARBA00001863"/>
    </source>
</evidence>
<dbReference type="FunFam" id="2.60.40.10:FF:000552">
    <property type="entry name" value="Related to glucoamylase"/>
    <property type="match status" value="1"/>
</dbReference>
<proteinExistence type="inferred from homology"/>
<dbReference type="GO" id="GO:0000272">
    <property type="term" value="P:polysaccharide catabolic process"/>
    <property type="evidence" value="ECO:0007669"/>
    <property type="project" value="UniProtKB-KW"/>
</dbReference>
<evidence type="ECO:0000259" key="13">
    <source>
        <dbReference type="PROSITE" id="PS51166"/>
    </source>
</evidence>
<dbReference type="EMBL" id="CDHN01000002">
    <property type="protein sequence ID" value="CEJ85492.1"/>
    <property type="molecule type" value="Genomic_DNA"/>
</dbReference>
<evidence type="ECO:0000256" key="5">
    <source>
        <dbReference type="ARBA" id="ARBA00023180"/>
    </source>
</evidence>
<keyword evidence="3" id="KW-0732">Signal</keyword>
<dbReference type="PANTHER" id="PTHR31616:SF12">
    <property type="entry name" value="GLUCOAMYLASE"/>
    <property type="match status" value="1"/>
</dbReference>
<feature type="region of interest" description="Disordered" evidence="12">
    <location>
        <begin position="469"/>
        <end position="493"/>
    </location>
</feature>
<feature type="compositionally biased region" description="Low complexity" evidence="12">
    <location>
        <begin position="475"/>
        <end position="493"/>
    </location>
</feature>
<keyword evidence="8 9" id="KW-0624">Polysaccharide degradation</keyword>
<name>A0A0A1STJ8_9HYPO</name>
<keyword evidence="7 9" id="KW-0326">Glycosidase</keyword>
<dbReference type="EC" id="3.2.1.3" evidence="9"/>
<accession>A0A0A1STJ8</accession>
<dbReference type="InterPro" id="IPR013784">
    <property type="entry name" value="Carb-bd-like_fold"/>
</dbReference>
<comment type="catalytic activity">
    <reaction evidence="1 9">
        <text>Hydrolysis of terminal (1-&gt;4)-linked alpha-D-glucose residues successively from non-reducing ends of the chains with release of beta-D-glucose.</text>
        <dbReference type="EC" id="3.2.1.3"/>
    </reaction>
</comment>
<dbReference type="Proteomes" id="UP000039046">
    <property type="component" value="Unassembled WGS sequence"/>
</dbReference>
<dbReference type="Gene3D" id="1.50.10.10">
    <property type="match status" value="1"/>
</dbReference>
<dbReference type="AlphaFoldDB" id="A0A0A1STJ8"/>
<dbReference type="GO" id="GO:2001070">
    <property type="term" value="F:starch binding"/>
    <property type="evidence" value="ECO:0007669"/>
    <property type="project" value="InterPro"/>
</dbReference>
<dbReference type="OrthoDB" id="6123450at2759"/>
<evidence type="ECO:0000256" key="4">
    <source>
        <dbReference type="ARBA" id="ARBA00022801"/>
    </source>
</evidence>
<evidence type="ECO:0000256" key="11">
    <source>
        <dbReference type="PIRSR" id="PIRSR001031-2"/>
    </source>
</evidence>
<dbReference type="HOGENOM" id="CLU_012173_1_0_1"/>
<dbReference type="PROSITE" id="PS00820">
    <property type="entry name" value="GLUCOAMYLASE"/>
    <property type="match status" value="1"/>
</dbReference>
<evidence type="ECO:0000256" key="7">
    <source>
        <dbReference type="ARBA" id="ARBA00023295"/>
    </source>
</evidence>
<dbReference type="InterPro" id="IPR002044">
    <property type="entry name" value="CBM20"/>
</dbReference>
<evidence type="ECO:0000256" key="2">
    <source>
        <dbReference type="ARBA" id="ARBA00006188"/>
    </source>
</evidence>
<keyword evidence="6 9" id="KW-0119">Carbohydrate metabolism</keyword>
<evidence type="ECO:0000256" key="6">
    <source>
        <dbReference type="ARBA" id="ARBA00023277"/>
    </source>
</evidence>
<feature type="binding site" evidence="11">
    <location>
        <position position="121"/>
    </location>
    <ligand>
        <name>substrate</name>
    </ligand>
</feature>
<keyword evidence="5" id="KW-0325">Glycoprotein</keyword>
<dbReference type="InterPro" id="IPR008291">
    <property type="entry name" value="Glucoamylase_SBD"/>
</dbReference>
<dbReference type="InterPro" id="IPR000165">
    <property type="entry name" value="Glucoamylase"/>
</dbReference>
<dbReference type="SMART" id="SM01065">
    <property type="entry name" value="CBM_2"/>
    <property type="match status" value="1"/>
</dbReference>
<keyword evidence="15" id="KW-1185">Reference proteome</keyword>
<dbReference type="InterPro" id="IPR034836">
    <property type="entry name" value="CBM20_glucoamylase"/>
</dbReference>
<evidence type="ECO:0000256" key="3">
    <source>
        <dbReference type="ARBA" id="ARBA00022729"/>
    </source>
</evidence>
<dbReference type="Pfam" id="PF00686">
    <property type="entry name" value="CBM_20"/>
    <property type="match status" value="1"/>
</dbReference>
<dbReference type="SUPFAM" id="SSF48208">
    <property type="entry name" value="Six-hairpin glycosidases"/>
    <property type="match status" value="1"/>
</dbReference>
<sequence length="604" mass="65094">MNSKVSFRRETTAALNKLLCNIGADGCQSSGALGGVVIASPSTQDPNYLYSWTRDSGLVIKSLVDRFINEYDSGLQSIIQQYIGASAQLQGLSSRSGSLSDGSGLGEPKFNINLTPFTGDWGRPQRDGPALRAIAMITYANWLIDNGYSSTAKDIIWPIVKNDVNYVAQYWNQTGFDLWEEVNGSSFFTVASQHRALVQGNTLAQKMGDSGAAYTSVAPHVLCFLQQFWIPSQGYINANINQNNGRAGRDANTLLGSIHTFDPSLGCDAATFQPCSDKSLSNHKSTVDSFRFYNLNKGIPAGQAVAVGRYSEDVYYNGNPWYLSTLSAAEQLYDAIYVWKAQGSVTVTSISQPFFNDLVPGISAGTYASNSATYKSILNAAASYADGFVSIVAKYTPSGGALAEQFSKDDGHPLSARDLTWSYASLLTAAARRAGNVLPSWADKQATSIPPACSATSVIGTYKTATATSFPPNQTPKTGVPTHTTTTQPSKTSSTGCATASVVAVTFQERVVTQYGQTIKIVGNNDLIGNWDPNKAIALDAKDYTSDNPVWKVTITFPAGTDIQYKYINFNADGSYNWEHDPNHSYTVPKTCASSATESDSWQY</sequence>
<dbReference type="InterPro" id="IPR008928">
    <property type="entry name" value="6-hairpin_glycosidase_sf"/>
</dbReference>
<dbReference type="PROSITE" id="PS51166">
    <property type="entry name" value="CBM20"/>
    <property type="match status" value="1"/>
</dbReference>
<feature type="active site" description="Proton donor" evidence="10">
    <location>
        <position position="180"/>
    </location>
</feature>
<feature type="active site" description="Proton acceptor" evidence="10">
    <location>
        <position position="177"/>
    </location>
</feature>
<dbReference type="GO" id="GO:0004339">
    <property type="term" value="F:glucan 1,4-alpha-glucosidase activity"/>
    <property type="evidence" value="ECO:0007669"/>
    <property type="project" value="UniProtKB-EC"/>
</dbReference>
<organism evidence="14 15">
    <name type="scientific">[Torrubiella] hemipterigena</name>
    <dbReference type="NCBI Taxonomy" id="1531966"/>
    <lineage>
        <taxon>Eukaryota</taxon>
        <taxon>Fungi</taxon>
        <taxon>Dikarya</taxon>
        <taxon>Ascomycota</taxon>
        <taxon>Pezizomycotina</taxon>
        <taxon>Sordariomycetes</taxon>
        <taxon>Hypocreomycetidae</taxon>
        <taxon>Hypocreales</taxon>
        <taxon>Clavicipitaceae</taxon>
        <taxon>Clavicipitaceae incertae sedis</taxon>
        <taxon>'Torrubiella' clade</taxon>
    </lineage>
</organism>
<evidence type="ECO:0000256" key="10">
    <source>
        <dbReference type="PIRSR" id="PIRSR001031-1"/>
    </source>
</evidence>
<dbReference type="Gene3D" id="2.60.40.10">
    <property type="entry name" value="Immunoglobulins"/>
    <property type="match status" value="1"/>
</dbReference>
<comment type="similarity">
    <text evidence="2 9">Belongs to the glycosyl hydrolase 15 family.</text>
</comment>
<dbReference type="Pfam" id="PF00723">
    <property type="entry name" value="Glyco_hydro_15"/>
    <property type="match status" value="1"/>
</dbReference>
<evidence type="ECO:0000313" key="14">
    <source>
        <dbReference type="EMBL" id="CEJ85492.1"/>
    </source>
</evidence>
<dbReference type="GO" id="GO:0000324">
    <property type="term" value="C:fungal-type vacuole"/>
    <property type="evidence" value="ECO:0007669"/>
    <property type="project" value="TreeGrafter"/>
</dbReference>
<evidence type="ECO:0000313" key="15">
    <source>
        <dbReference type="Proteomes" id="UP000039046"/>
    </source>
</evidence>
<keyword evidence="4 9" id="KW-0378">Hydrolase</keyword>
<dbReference type="FunFam" id="1.50.10.10:FF:000018">
    <property type="entry name" value="Glucoamylase"/>
    <property type="match status" value="1"/>
</dbReference>
<evidence type="ECO:0000256" key="8">
    <source>
        <dbReference type="ARBA" id="ARBA00023326"/>
    </source>
</evidence>
<dbReference type="InterPro" id="IPR013783">
    <property type="entry name" value="Ig-like_fold"/>
</dbReference>